<sequence>MASVLVNGFQRPKSCDQLIADEALMSHFEPLLWRHGLRVEKESLITQGVREGEGTRFLTIHKAQSLTSEGTVIVRIAAKYKIHDSVSHAVVAITRHTVSCVYHTEDGEHAIGRFIRRAVAASENKIKDNNAKIAIRNRDKRIMNVHAENWKQ</sequence>
<evidence type="ECO:0000313" key="3">
    <source>
        <dbReference type="Proteomes" id="UP000299102"/>
    </source>
</evidence>
<dbReference type="GO" id="GO:0005524">
    <property type="term" value="F:ATP binding"/>
    <property type="evidence" value="ECO:0007669"/>
    <property type="project" value="InterPro"/>
</dbReference>
<dbReference type="Pfam" id="PF01443">
    <property type="entry name" value="Viral_helicase1"/>
    <property type="match status" value="1"/>
</dbReference>
<dbReference type="InterPro" id="IPR027417">
    <property type="entry name" value="P-loop_NTPase"/>
</dbReference>
<dbReference type="Gene3D" id="3.40.50.300">
    <property type="entry name" value="P-loop containing nucleotide triphosphate hydrolases"/>
    <property type="match status" value="1"/>
</dbReference>
<reference evidence="2 3" key="1">
    <citation type="journal article" date="2019" name="Commun. Biol.">
        <title>The bagworm genome reveals a unique fibroin gene that provides high tensile strength.</title>
        <authorList>
            <person name="Kono N."/>
            <person name="Nakamura H."/>
            <person name="Ohtoshi R."/>
            <person name="Tomita M."/>
            <person name="Numata K."/>
            <person name="Arakawa K."/>
        </authorList>
    </citation>
    <scope>NUCLEOTIDE SEQUENCE [LARGE SCALE GENOMIC DNA]</scope>
</reference>
<evidence type="ECO:0000259" key="1">
    <source>
        <dbReference type="Pfam" id="PF01443"/>
    </source>
</evidence>
<proteinExistence type="predicted"/>
<dbReference type="EMBL" id="BGZK01001521">
    <property type="protein sequence ID" value="GBP81634.1"/>
    <property type="molecule type" value="Genomic_DNA"/>
</dbReference>
<organism evidence="2 3">
    <name type="scientific">Eumeta variegata</name>
    <name type="common">Bagworm moth</name>
    <name type="synonym">Eumeta japonica</name>
    <dbReference type="NCBI Taxonomy" id="151549"/>
    <lineage>
        <taxon>Eukaryota</taxon>
        <taxon>Metazoa</taxon>
        <taxon>Ecdysozoa</taxon>
        <taxon>Arthropoda</taxon>
        <taxon>Hexapoda</taxon>
        <taxon>Insecta</taxon>
        <taxon>Pterygota</taxon>
        <taxon>Neoptera</taxon>
        <taxon>Endopterygota</taxon>
        <taxon>Lepidoptera</taxon>
        <taxon>Glossata</taxon>
        <taxon>Ditrysia</taxon>
        <taxon>Tineoidea</taxon>
        <taxon>Psychidae</taxon>
        <taxon>Oiketicinae</taxon>
        <taxon>Eumeta</taxon>
    </lineage>
</organism>
<protein>
    <recommendedName>
        <fullName evidence="1">(+)RNA virus helicase C-terminal domain-containing protein</fullName>
    </recommendedName>
</protein>
<keyword evidence="3" id="KW-1185">Reference proteome</keyword>
<dbReference type="AlphaFoldDB" id="A0A4C1Z3L2"/>
<name>A0A4C1Z3L2_EUMVA</name>
<dbReference type="InterPro" id="IPR027351">
    <property type="entry name" value="(+)RNA_virus_helicase_core_dom"/>
</dbReference>
<dbReference type="Proteomes" id="UP000299102">
    <property type="component" value="Unassembled WGS sequence"/>
</dbReference>
<evidence type="ECO:0000313" key="2">
    <source>
        <dbReference type="EMBL" id="GBP81634.1"/>
    </source>
</evidence>
<feature type="domain" description="(+)RNA virus helicase C-terminal" evidence="1">
    <location>
        <begin position="45"/>
        <end position="104"/>
    </location>
</feature>
<comment type="caution">
    <text evidence="2">The sequence shown here is derived from an EMBL/GenBank/DDBJ whole genome shotgun (WGS) entry which is preliminary data.</text>
</comment>
<gene>
    <name evidence="2" type="ORF">EVAR_74896_1</name>
</gene>
<accession>A0A4C1Z3L2</accession>
<dbReference type="OrthoDB" id="9995375at2759"/>